<proteinExistence type="predicted"/>
<dbReference type="EMBL" id="BNDY01000017">
    <property type="protein sequence ID" value="GHI42031.1"/>
    <property type="molecule type" value="Genomic_DNA"/>
</dbReference>
<accession>A0ABQ3QXM2</accession>
<comment type="caution">
    <text evidence="1">The sequence shown here is derived from an EMBL/GenBank/DDBJ whole genome shotgun (WGS) entry which is preliminary data.</text>
</comment>
<keyword evidence="2" id="KW-1185">Reference proteome</keyword>
<organism evidence="1 2">
    <name type="scientific">Streptomyces violascens</name>
    <dbReference type="NCBI Taxonomy" id="67381"/>
    <lineage>
        <taxon>Bacteria</taxon>
        <taxon>Bacillati</taxon>
        <taxon>Actinomycetota</taxon>
        <taxon>Actinomycetes</taxon>
        <taxon>Kitasatosporales</taxon>
        <taxon>Streptomycetaceae</taxon>
        <taxon>Streptomyces</taxon>
    </lineage>
</organism>
<name>A0ABQ3QXM2_9ACTN</name>
<sequence>MPVPALAAVYVLTGLLSGPAPPTIACPPGQDPFWCPGAGGRAATFLPISQARPARILMES</sequence>
<evidence type="ECO:0000313" key="1">
    <source>
        <dbReference type="EMBL" id="GHI42031.1"/>
    </source>
</evidence>
<reference evidence="1" key="1">
    <citation type="submission" date="2024-05" db="EMBL/GenBank/DDBJ databases">
        <title>Whole genome shotgun sequence of Streptomyces violascens NBRC 12920.</title>
        <authorList>
            <person name="Komaki H."/>
            <person name="Tamura T."/>
        </authorList>
    </citation>
    <scope>NUCLEOTIDE SEQUENCE</scope>
    <source>
        <strain evidence="1">NBRC 12920</strain>
    </source>
</reference>
<dbReference type="Proteomes" id="UP001050808">
    <property type="component" value="Unassembled WGS sequence"/>
</dbReference>
<protein>
    <submittedName>
        <fullName evidence="1">Uncharacterized protein</fullName>
    </submittedName>
</protein>
<evidence type="ECO:0000313" key="2">
    <source>
        <dbReference type="Proteomes" id="UP001050808"/>
    </source>
</evidence>
<gene>
    <name evidence="1" type="ORF">Sviol_64390</name>
</gene>